<gene>
    <name evidence="4" type="ORF">OM960_19100</name>
</gene>
<comment type="caution">
    <text evidence="4">The sequence shown here is derived from an EMBL/GenBank/DDBJ whole genome shotgun (WGS) entry which is preliminary data.</text>
</comment>
<proteinExistence type="predicted"/>
<protein>
    <submittedName>
        <fullName evidence="4">GTP-binding protein</fullName>
    </submittedName>
</protein>
<dbReference type="SUPFAM" id="SSF52540">
    <property type="entry name" value="P-loop containing nucleoside triphosphate hydrolases"/>
    <property type="match status" value="1"/>
</dbReference>
<dbReference type="PANTHER" id="PTHR13748:SF62">
    <property type="entry name" value="COBW DOMAIN-CONTAINING PROTEIN"/>
    <property type="match status" value="1"/>
</dbReference>
<keyword evidence="5" id="KW-1185">Reference proteome</keyword>
<sequence>MPLPVTLIAGYLGSGKTTLVNYLLRNAKGCRLAVLVNDFGDLPIDADLIEADDGTVVQIAGGCVCCAYGGNLSRALASVLEMRPRPNHVLIEASGVSLPGSIAATVELTAGLWFNGTLVLADAEQIRRNAASSYLADTITRQLRQGDLLILTKPDLVPDEELAATANWLETIAPRRPVVHAQFGAVPVDVALGSLSAHGAGPADKFNGHSRFKSVVLRPERPVDAEAMASALAANPGVARAKGFVLTPSGYALLHVVGPRYTVESIACSHPIGVVCIGLDAELELDCGFESQIA</sequence>
<name>A0ABT3J7I0_9RHOB</name>
<dbReference type="InterPro" id="IPR027417">
    <property type="entry name" value="P-loop_NTPase"/>
</dbReference>
<dbReference type="Pfam" id="PF02492">
    <property type="entry name" value="cobW"/>
    <property type="match status" value="1"/>
</dbReference>
<feature type="domain" description="CobW/HypB/UreG nucleotide-binding" evidence="2">
    <location>
        <begin position="4"/>
        <end position="179"/>
    </location>
</feature>
<reference evidence="4 5" key="1">
    <citation type="submission" date="2022-10" db="EMBL/GenBank/DDBJ databases">
        <title>Defluviimonas sp. CAU 1641 isolated from mud.</title>
        <authorList>
            <person name="Kim W."/>
        </authorList>
    </citation>
    <scope>NUCLEOTIDE SEQUENCE [LARGE SCALE GENOMIC DNA]</scope>
    <source>
        <strain evidence="4 5">CAU 1641</strain>
    </source>
</reference>
<dbReference type="Pfam" id="PF07683">
    <property type="entry name" value="CobW_C"/>
    <property type="match status" value="1"/>
</dbReference>
<evidence type="ECO:0000256" key="1">
    <source>
        <dbReference type="ARBA" id="ARBA00045658"/>
    </source>
</evidence>
<feature type="domain" description="CobW C-terminal" evidence="3">
    <location>
        <begin position="212"/>
        <end position="264"/>
    </location>
</feature>
<dbReference type="InterPro" id="IPR011629">
    <property type="entry name" value="CobW-like_C"/>
</dbReference>
<evidence type="ECO:0000313" key="4">
    <source>
        <dbReference type="EMBL" id="MCW3783650.1"/>
    </source>
</evidence>
<dbReference type="InterPro" id="IPR051316">
    <property type="entry name" value="Zinc-reg_GTPase_activator"/>
</dbReference>
<comment type="function">
    <text evidence="1">Zinc chaperone that directly transfers zinc cofactor to target proteins, thereby activating them. Zinc is transferred from the CXCC motif in the GTPase domain to the zinc binding site in target proteins in a process requiring GTP hydrolysis.</text>
</comment>
<dbReference type="CDD" id="cd03112">
    <property type="entry name" value="CobW-like"/>
    <property type="match status" value="1"/>
</dbReference>
<dbReference type="EMBL" id="JAPDOG010000022">
    <property type="protein sequence ID" value="MCW3783650.1"/>
    <property type="molecule type" value="Genomic_DNA"/>
</dbReference>
<evidence type="ECO:0000313" key="5">
    <source>
        <dbReference type="Proteomes" id="UP001207582"/>
    </source>
</evidence>
<dbReference type="InterPro" id="IPR003495">
    <property type="entry name" value="CobW/HypB/UreG_nucleotide-bd"/>
</dbReference>
<evidence type="ECO:0000259" key="3">
    <source>
        <dbReference type="Pfam" id="PF07683"/>
    </source>
</evidence>
<organism evidence="4 5">
    <name type="scientific">Defluviimonas salinarum</name>
    <dbReference type="NCBI Taxonomy" id="2992147"/>
    <lineage>
        <taxon>Bacteria</taxon>
        <taxon>Pseudomonadati</taxon>
        <taxon>Pseudomonadota</taxon>
        <taxon>Alphaproteobacteria</taxon>
        <taxon>Rhodobacterales</taxon>
        <taxon>Paracoccaceae</taxon>
        <taxon>Albidovulum</taxon>
    </lineage>
</organism>
<dbReference type="RefSeq" id="WP_264773095.1">
    <property type="nucleotide sequence ID" value="NZ_JAPDOG010000022.1"/>
</dbReference>
<accession>A0ABT3J7I0</accession>
<dbReference type="Gene3D" id="3.40.50.300">
    <property type="entry name" value="P-loop containing nucleotide triphosphate hydrolases"/>
    <property type="match status" value="1"/>
</dbReference>
<dbReference type="Proteomes" id="UP001207582">
    <property type="component" value="Unassembled WGS sequence"/>
</dbReference>
<evidence type="ECO:0000259" key="2">
    <source>
        <dbReference type="Pfam" id="PF02492"/>
    </source>
</evidence>
<dbReference type="PANTHER" id="PTHR13748">
    <property type="entry name" value="COBW-RELATED"/>
    <property type="match status" value="1"/>
</dbReference>